<accession>A0ABX5XKR8</accession>
<proteinExistence type="predicted"/>
<dbReference type="Proteomes" id="UP000318081">
    <property type="component" value="Chromosome"/>
</dbReference>
<keyword evidence="2" id="KW-1185">Reference proteome</keyword>
<evidence type="ECO:0000313" key="2">
    <source>
        <dbReference type="Proteomes" id="UP000318081"/>
    </source>
</evidence>
<organism evidence="1 2">
    <name type="scientific">Stieleria magnilauensis</name>
    <dbReference type="NCBI Taxonomy" id="2527963"/>
    <lineage>
        <taxon>Bacteria</taxon>
        <taxon>Pseudomonadati</taxon>
        <taxon>Planctomycetota</taxon>
        <taxon>Planctomycetia</taxon>
        <taxon>Pirellulales</taxon>
        <taxon>Pirellulaceae</taxon>
        <taxon>Stieleria</taxon>
    </lineage>
</organism>
<sequence>MDPVPTVFHPLDRCTSFKALAKKSNVRFHPAVDLSVIHASFVVATGGVCSDQRTESALSGPTSEINTRLVSALADVRAFWSALFASVAAGRTARQSCPPALVAAGCSELQIDQTAAALGTQLDQCRIAYQQRFPKLEQQLGLRAGPLKDRWQTYGPGLLIETARQIWGSAPPEKWWPENVDCLLVQPVRGGDGGFDSGQCRVWIEAMLTDADPAVSEIFRLAFWVTQVAVGRHLAATLGQGETPSHPEDFGSGTHRRTTLPWDLGCVPVVLTAGANLELFRADPLPVQTAVALWRLGDESVGKIVANWWDQWKDAGAAMPVALLALDRMLAPLRKRSETARSAGQDDFADHELD</sequence>
<dbReference type="EMBL" id="CP036432">
    <property type="protein sequence ID" value="QDV82588.1"/>
    <property type="molecule type" value="Genomic_DNA"/>
</dbReference>
<name>A0ABX5XKR8_9BACT</name>
<evidence type="ECO:0000313" key="1">
    <source>
        <dbReference type="EMBL" id="QDV82588.1"/>
    </source>
</evidence>
<reference evidence="1 2" key="1">
    <citation type="submission" date="2019-02" db="EMBL/GenBank/DDBJ databases">
        <title>Deep-cultivation of Planctomycetes and their phenomic and genomic characterization uncovers novel biology.</title>
        <authorList>
            <person name="Wiegand S."/>
            <person name="Jogler M."/>
            <person name="Boedeker C."/>
            <person name="Pinto D."/>
            <person name="Vollmers J."/>
            <person name="Rivas-Marin E."/>
            <person name="Kohn T."/>
            <person name="Peeters S.H."/>
            <person name="Heuer A."/>
            <person name="Rast P."/>
            <person name="Oberbeckmann S."/>
            <person name="Bunk B."/>
            <person name="Jeske O."/>
            <person name="Meyerdierks A."/>
            <person name="Storesund J.E."/>
            <person name="Kallscheuer N."/>
            <person name="Luecker S."/>
            <person name="Lage O.M."/>
            <person name="Pohl T."/>
            <person name="Merkel B.J."/>
            <person name="Hornburger P."/>
            <person name="Mueller R.-W."/>
            <person name="Bruemmer F."/>
            <person name="Labrenz M."/>
            <person name="Spormann A.M."/>
            <person name="Op den Camp H."/>
            <person name="Overmann J."/>
            <person name="Amann R."/>
            <person name="Jetten M.S.M."/>
            <person name="Mascher T."/>
            <person name="Medema M.H."/>
            <person name="Devos D.P."/>
            <person name="Kaster A.-K."/>
            <person name="Ovreas L."/>
            <person name="Rohde M."/>
            <person name="Galperin M.Y."/>
            <person name="Jogler C."/>
        </authorList>
    </citation>
    <scope>NUCLEOTIDE SEQUENCE [LARGE SCALE GENOMIC DNA]</scope>
    <source>
        <strain evidence="1 2">TBK1r</strain>
    </source>
</reference>
<protein>
    <submittedName>
        <fullName evidence="1">Uncharacterized protein</fullName>
    </submittedName>
</protein>
<gene>
    <name evidence="1" type="ORF">TBK1r_15190</name>
</gene>